<dbReference type="PRINTS" id="PR00834">
    <property type="entry name" value="PROTEASES2C"/>
</dbReference>
<keyword evidence="3" id="KW-0378">Hydrolase</keyword>
<comment type="similarity">
    <text evidence="1">Belongs to the peptidase S1C family.</text>
</comment>
<dbReference type="InterPro" id="IPR041489">
    <property type="entry name" value="PDZ_6"/>
</dbReference>
<dbReference type="AlphaFoldDB" id="A0A4Q7YPG9"/>
<feature type="compositionally biased region" description="Polar residues" evidence="4">
    <location>
        <begin position="85"/>
        <end position="94"/>
    </location>
</feature>
<dbReference type="InterPro" id="IPR009003">
    <property type="entry name" value="Peptidase_S1_PA"/>
</dbReference>
<accession>A0A4Q7YPG9</accession>
<dbReference type="Pfam" id="PF13365">
    <property type="entry name" value="Trypsin_2"/>
    <property type="match status" value="1"/>
</dbReference>
<dbReference type="SUPFAM" id="SSF50156">
    <property type="entry name" value="PDZ domain-like"/>
    <property type="match status" value="2"/>
</dbReference>
<feature type="compositionally biased region" description="Low complexity" evidence="4">
    <location>
        <begin position="123"/>
        <end position="135"/>
    </location>
</feature>
<dbReference type="PANTHER" id="PTHR22939">
    <property type="entry name" value="SERINE PROTEASE FAMILY S1C HTRA-RELATED"/>
    <property type="match status" value="1"/>
</dbReference>
<name>A0A4Q7YPG9_9BACT</name>
<feature type="region of interest" description="Disordered" evidence="4">
    <location>
        <begin position="85"/>
        <end position="156"/>
    </location>
</feature>
<keyword evidence="2 6" id="KW-0645">Protease</keyword>
<evidence type="ECO:0000256" key="3">
    <source>
        <dbReference type="ARBA" id="ARBA00022801"/>
    </source>
</evidence>
<sequence length="559" mass="58196">MDTPTSKFTSWLERMRSHRLTTTFALLATLSAGILVGSVITHGVSGKEQAPNTSDVKPLVIPSATTLSNGFSQIAKQVGPAVVNINTESLPKQSQTRRGRRGTQRGPVPGTPGTPGDDDDQQPGDMQDFFNRFFGNPGGGDDDGDGPAGGERRALGSGFIVDPSGYIITNNHVVDKADKIFVRLSTDPNNGPDTEGRPAKVIGVDKDTDIAVIKIEPDKPLPTIKLGNSDGAQVGDWVLAVGSPFGLSQTVSAGIVSAKNRAIDEAPGPTGVSQTQFQRFIQTDAAINPGNSGGPLVDMSGQVVGMNTAIYTQSMGSQGVGFAMPSNIIANVYNMLIGPEHKVVRGSIGISFQSAMSSAVGRMYGFKNGIIVSTVTPNGGAAKAGIQPGDVIVSIEGRPIKDGDDLVNDISSRKVGSTVKIGYLRNGKQSTADITIGDRAKTYADLAGDNNDDDNTPQESDAGQSKLGITVSTIPPSVGQKTGISHGVIVTTVRPGSFADEIGLAKGAIITEINKKPVTDEASYRAVVNALKSKDDVVFVIHSPFRKDGGSTYVGGTLP</sequence>
<dbReference type="GO" id="GO:0006508">
    <property type="term" value="P:proteolysis"/>
    <property type="evidence" value="ECO:0007669"/>
    <property type="project" value="UniProtKB-KW"/>
</dbReference>
<reference evidence="6 7" key="1">
    <citation type="submission" date="2019-02" db="EMBL/GenBank/DDBJ databases">
        <title>Genomic Encyclopedia of Archaeal and Bacterial Type Strains, Phase II (KMG-II): from individual species to whole genera.</title>
        <authorList>
            <person name="Goeker M."/>
        </authorList>
    </citation>
    <scope>NUCLEOTIDE SEQUENCE [LARGE SCALE GENOMIC DNA]</scope>
    <source>
        <strain evidence="6 7">DSM 18101</strain>
    </source>
</reference>
<dbReference type="RefSeq" id="WP_130417755.1">
    <property type="nucleotide sequence ID" value="NZ_SHKW01000001.1"/>
</dbReference>
<gene>
    <name evidence="6" type="ORF">BDD14_0952</name>
</gene>
<comment type="caution">
    <text evidence="6">The sequence shown here is derived from an EMBL/GenBank/DDBJ whole genome shotgun (WGS) entry which is preliminary data.</text>
</comment>
<evidence type="ECO:0000313" key="6">
    <source>
        <dbReference type="EMBL" id="RZU39567.1"/>
    </source>
</evidence>
<protein>
    <submittedName>
        <fullName evidence="6">Serine protease Do</fullName>
    </submittedName>
</protein>
<evidence type="ECO:0000313" key="7">
    <source>
        <dbReference type="Proteomes" id="UP000292958"/>
    </source>
</evidence>
<dbReference type="Gene3D" id="2.40.10.120">
    <property type="match status" value="1"/>
</dbReference>
<organism evidence="6 7">
    <name type="scientific">Edaphobacter modestus</name>
    <dbReference type="NCBI Taxonomy" id="388466"/>
    <lineage>
        <taxon>Bacteria</taxon>
        <taxon>Pseudomonadati</taxon>
        <taxon>Acidobacteriota</taxon>
        <taxon>Terriglobia</taxon>
        <taxon>Terriglobales</taxon>
        <taxon>Acidobacteriaceae</taxon>
        <taxon>Edaphobacter</taxon>
    </lineage>
</organism>
<keyword evidence="7" id="KW-1185">Reference proteome</keyword>
<dbReference type="PROSITE" id="PS50106">
    <property type="entry name" value="PDZ"/>
    <property type="match status" value="2"/>
</dbReference>
<evidence type="ECO:0000259" key="5">
    <source>
        <dbReference type="PROSITE" id="PS50106"/>
    </source>
</evidence>
<dbReference type="OrthoDB" id="9758917at2"/>
<dbReference type="InterPro" id="IPR001940">
    <property type="entry name" value="Peptidase_S1C"/>
</dbReference>
<dbReference type="Gene3D" id="2.30.42.10">
    <property type="match status" value="2"/>
</dbReference>
<dbReference type="Proteomes" id="UP000292958">
    <property type="component" value="Unassembled WGS sequence"/>
</dbReference>
<evidence type="ECO:0000256" key="4">
    <source>
        <dbReference type="SAM" id="MobiDB-lite"/>
    </source>
</evidence>
<dbReference type="GO" id="GO:0004252">
    <property type="term" value="F:serine-type endopeptidase activity"/>
    <property type="evidence" value="ECO:0007669"/>
    <property type="project" value="InterPro"/>
</dbReference>
<feature type="domain" description="PDZ" evidence="5">
    <location>
        <begin position="345"/>
        <end position="402"/>
    </location>
</feature>
<dbReference type="Pfam" id="PF13180">
    <property type="entry name" value="PDZ_2"/>
    <property type="match status" value="1"/>
</dbReference>
<dbReference type="PANTHER" id="PTHR22939:SF129">
    <property type="entry name" value="SERINE PROTEASE HTRA2, MITOCHONDRIAL"/>
    <property type="match status" value="1"/>
</dbReference>
<dbReference type="Pfam" id="PF17820">
    <property type="entry name" value="PDZ_6"/>
    <property type="match status" value="1"/>
</dbReference>
<feature type="region of interest" description="Disordered" evidence="4">
    <location>
        <begin position="445"/>
        <end position="470"/>
    </location>
</feature>
<evidence type="ECO:0000256" key="2">
    <source>
        <dbReference type="ARBA" id="ARBA00022670"/>
    </source>
</evidence>
<dbReference type="SMART" id="SM00228">
    <property type="entry name" value="PDZ"/>
    <property type="match status" value="2"/>
</dbReference>
<evidence type="ECO:0000256" key="1">
    <source>
        <dbReference type="ARBA" id="ARBA00010541"/>
    </source>
</evidence>
<dbReference type="InterPro" id="IPR036034">
    <property type="entry name" value="PDZ_sf"/>
</dbReference>
<feature type="domain" description="PDZ" evidence="5">
    <location>
        <begin position="458"/>
        <end position="546"/>
    </location>
</feature>
<dbReference type="EMBL" id="SHKW01000001">
    <property type="protein sequence ID" value="RZU39567.1"/>
    <property type="molecule type" value="Genomic_DNA"/>
</dbReference>
<dbReference type="InterPro" id="IPR001478">
    <property type="entry name" value="PDZ"/>
</dbReference>
<dbReference type="SUPFAM" id="SSF50494">
    <property type="entry name" value="Trypsin-like serine proteases"/>
    <property type="match status" value="1"/>
</dbReference>
<proteinExistence type="inferred from homology"/>